<dbReference type="InterPro" id="IPR013968">
    <property type="entry name" value="PKS_KR"/>
</dbReference>
<feature type="region of interest" description="C-terminal hotdog fold" evidence="6">
    <location>
        <begin position="1109"/>
        <end position="1260"/>
    </location>
</feature>
<dbReference type="Pfam" id="PF00550">
    <property type="entry name" value="PP-binding"/>
    <property type="match status" value="2"/>
</dbReference>
<dbReference type="Proteomes" id="UP000268285">
    <property type="component" value="Unassembled WGS sequence"/>
</dbReference>
<dbReference type="GO" id="GO:0005737">
    <property type="term" value="C:cytoplasm"/>
    <property type="evidence" value="ECO:0007669"/>
    <property type="project" value="TreeGrafter"/>
</dbReference>
<dbReference type="CDD" id="cd05195">
    <property type="entry name" value="enoyl_red"/>
    <property type="match status" value="1"/>
</dbReference>
<dbReference type="PANTHER" id="PTHR43775:SF37">
    <property type="entry name" value="SI:DKEY-61P9.11"/>
    <property type="match status" value="1"/>
</dbReference>
<evidence type="ECO:0000256" key="5">
    <source>
        <dbReference type="ARBA" id="ARBA00023268"/>
    </source>
</evidence>
<dbReference type="InterPro" id="IPR011032">
    <property type="entry name" value="GroES-like_sf"/>
</dbReference>
<dbReference type="InterPro" id="IPR020841">
    <property type="entry name" value="PKS_Beta-ketoAc_synthase_dom"/>
</dbReference>
<dbReference type="SMART" id="SM00825">
    <property type="entry name" value="PKS_KS"/>
    <property type="match status" value="1"/>
</dbReference>
<dbReference type="InterPro" id="IPR049552">
    <property type="entry name" value="PKS_DH_N"/>
</dbReference>
<dbReference type="GO" id="GO:0006633">
    <property type="term" value="P:fatty acid biosynthetic process"/>
    <property type="evidence" value="ECO:0007669"/>
    <property type="project" value="InterPro"/>
</dbReference>
<protein>
    <submittedName>
        <fullName evidence="11">Phthiocerol/phenolphthiocerol synthesis polyketide synthase type I PpsC</fullName>
        <ecNumber evidence="11">2.3.1.41</ecNumber>
    </submittedName>
</protein>
<dbReference type="InterPro" id="IPR032821">
    <property type="entry name" value="PKS_assoc"/>
</dbReference>
<dbReference type="Pfam" id="PF14765">
    <property type="entry name" value="PS-DH"/>
    <property type="match status" value="1"/>
</dbReference>
<dbReference type="InterPro" id="IPR036291">
    <property type="entry name" value="NAD(P)-bd_dom_sf"/>
</dbReference>
<keyword evidence="11" id="KW-0012">Acyltransferase</keyword>
<feature type="domain" description="Ketosynthase family 3 (KS3)" evidence="9">
    <location>
        <begin position="99"/>
        <end position="524"/>
    </location>
</feature>
<dbReference type="GO" id="GO:0005886">
    <property type="term" value="C:plasma membrane"/>
    <property type="evidence" value="ECO:0007669"/>
    <property type="project" value="TreeGrafter"/>
</dbReference>
<dbReference type="PROSITE" id="PS52004">
    <property type="entry name" value="KS3_2"/>
    <property type="match status" value="1"/>
</dbReference>
<dbReference type="RefSeq" id="WP_122501940.1">
    <property type="nucleotide sequence ID" value="NZ_UPHU01000001.1"/>
</dbReference>
<keyword evidence="4" id="KW-0521">NADP</keyword>
<reference evidence="11 12" key="1">
    <citation type="submission" date="2018-09" db="EMBL/GenBank/DDBJ databases">
        <authorList>
            <person name="Tagini F."/>
        </authorList>
    </citation>
    <scope>NUCLEOTIDE SEQUENCE [LARGE SCALE GENOMIC DNA]</scope>
    <source>
        <strain evidence="11 12">MK142</strain>
    </source>
</reference>
<feature type="active site" description="Proton donor; for dehydratase activity" evidence="6">
    <location>
        <position position="1171"/>
    </location>
</feature>
<dbReference type="SMART" id="SM00826">
    <property type="entry name" value="PKS_DH"/>
    <property type="match status" value="1"/>
</dbReference>
<dbReference type="Pfam" id="PF21089">
    <property type="entry name" value="PKS_DH_N"/>
    <property type="match status" value="1"/>
</dbReference>
<dbReference type="InterPro" id="IPR018201">
    <property type="entry name" value="Ketoacyl_synth_AS"/>
</dbReference>
<dbReference type="OrthoDB" id="9778690at2"/>
<dbReference type="SUPFAM" id="SSF52151">
    <property type="entry name" value="FabD/lysophospholipase-like"/>
    <property type="match status" value="1"/>
</dbReference>
<dbReference type="PROSITE" id="PS00606">
    <property type="entry name" value="KS3_1"/>
    <property type="match status" value="1"/>
</dbReference>
<dbReference type="InterPro" id="IPR049900">
    <property type="entry name" value="PKS_mFAS_DH"/>
</dbReference>
<keyword evidence="12" id="KW-1185">Reference proteome</keyword>
<dbReference type="InterPro" id="IPR020807">
    <property type="entry name" value="PKS_DH"/>
</dbReference>
<evidence type="ECO:0000256" key="2">
    <source>
        <dbReference type="ARBA" id="ARBA00022553"/>
    </source>
</evidence>
<dbReference type="InterPro" id="IPR014043">
    <property type="entry name" value="Acyl_transferase_dom"/>
</dbReference>
<dbReference type="InterPro" id="IPR016039">
    <property type="entry name" value="Thiolase-like"/>
</dbReference>
<dbReference type="InterPro" id="IPR016035">
    <property type="entry name" value="Acyl_Trfase/lysoPLipase"/>
</dbReference>
<dbReference type="Gene3D" id="3.10.129.110">
    <property type="entry name" value="Polyketide synthase dehydratase"/>
    <property type="match status" value="1"/>
</dbReference>
<keyword evidence="1" id="KW-0596">Phosphopantetheine</keyword>
<evidence type="ECO:0000256" key="6">
    <source>
        <dbReference type="PROSITE-ProRule" id="PRU01363"/>
    </source>
</evidence>
<evidence type="ECO:0000259" key="9">
    <source>
        <dbReference type="PROSITE" id="PS52004"/>
    </source>
</evidence>
<dbReference type="InterPro" id="IPR036736">
    <property type="entry name" value="ACP-like_sf"/>
</dbReference>
<feature type="active site" description="Proton acceptor; for dehydratase activity" evidence="6">
    <location>
        <position position="1007"/>
    </location>
</feature>
<dbReference type="SMART" id="SM00827">
    <property type="entry name" value="PKS_AT"/>
    <property type="match status" value="1"/>
</dbReference>
<dbReference type="PROSITE" id="PS00012">
    <property type="entry name" value="PHOSPHOPANTETHEINE"/>
    <property type="match status" value="1"/>
</dbReference>
<dbReference type="PANTHER" id="PTHR43775">
    <property type="entry name" value="FATTY ACID SYNTHASE"/>
    <property type="match status" value="1"/>
</dbReference>
<keyword evidence="3 11" id="KW-0808">Transferase</keyword>
<dbReference type="Gene3D" id="3.90.180.10">
    <property type="entry name" value="Medium-chain alcohol dehydrogenases, catalytic domain"/>
    <property type="match status" value="1"/>
</dbReference>
<dbReference type="Pfam" id="PF13602">
    <property type="entry name" value="ADH_zinc_N_2"/>
    <property type="match status" value="1"/>
</dbReference>
<evidence type="ECO:0000256" key="1">
    <source>
        <dbReference type="ARBA" id="ARBA00022450"/>
    </source>
</evidence>
<dbReference type="InterPro" id="IPR042104">
    <property type="entry name" value="PKS_dehydratase_sf"/>
</dbReference>
<gene>
    <name evidence="11" type="primary">ppsC_1</name>
    <name evidence="11" type="ORF">LAUMK142_00987</name>
</gene>
<proteinExistence type="predicted"/>
<dbReference type="InterPro" id="IPR050091">
    <property type="entry name" value="PKS_NRPS_Biosynth_Enz"/>
</dbReference>
<evidence type="ECO:0000256" key="4">
    <source>
        <dbReference type="ARBA" id="ARBA00022857"/>
    </source>
</evidence>
<evidence type="ECO:0000256" key="7">
    <source>
        <dbReference type="SAM" id="MobiDB-lite"/>
    </source>
</evidence>
<dbReference type="Pfam" id="PF08240">
    <property type="entry name" value="ADH_N"/>
    <property type="match status" value="1"/>
</dbReference>
<dbReference type="SUPFAM" id="SSF51735">
    <property type="entry name" value="NAD(P)-binding Rossmann-fold domains"/>
    <property type="match status" value="3"/>
</dbReference>
<dbReference type="CDD" id="cd00833">
    <property type="entry name" value="PKS"/>
    <property type="match status" value="1"/>
</dbReference>
<dbReference type="PROSITE" id="PS50075">
    <property type="entry name" value="CARRIER"/>
    <property type="match status" value="1"/>
</dbReference>
<dbReference type="SUPFAM" id="SSF53901">
    <property type="entry name" value="Thiolase-like"/>
    <property type="match status" value="1"/>
</dbReference>
<dbReference type="Pfam" id="PF00698">
    <property type="entry name" value="Acyl_transf_1"/>
    <property type="match status" value="1"/>
</dbReference>
<dbReference type="InterPro" id="IPR014030">
    <property type="entry name" value="Ketoacyl_synth_N"/>
</dbReference>
<keyword evidence="5" id="KW-0511">Multifunctional enzyme</keyword>
<organism evidence="11 12">
    <name type="scientific">Mycobacterium pseudokansasii</name>
    <dbReference type="NCBI Taxonomy" id="2341080"/>
    <lineage>
        <taxon>Bacteria</taxon>
        <taxon>Bacillati</taxon>
        <taxon>Actinomycetota</taxon>
        <taxon>Actinomycetes</taxon>
        <taxon>Mycobacteriales</taxon>
        <taxon>Mycobacteriaceae</taxon>
        <taxon>Mycobacterium</taxon>
    </lineage>
</organism>
<dbReference type="Pfam" id="PF08659">
    <property type="entry name" value="KR"/>
    <property type="match status" value="1"/>
</dbReference>
<dbReference type="SMART" id="SM00822">
    <property type="entry name" value="PKS_KR"/>
    <property type="match status" value="1"/>
</dbReference>
<evidence type="ECO:0000313" key="11">
    <source>
        <dbReference type="EMBL" id="VBA47874.1"/>
    </source>
</evidence>
<dbReference type="Gene3D" id="3.40.50.720">
    <property type="entry name" value="NAD(P)-binding Rossmann-like Domain"/>
    <property type="match status" value="3"/>
</dbReference>
<dbReference type="Gene3D" id="3.30.70.250">
    <property type="entry name" value="Malonyl-CoA ACP transacylase, ACP-binding"/>
    <property type="match status" value="1"/>
</dbReference>
<dbReference type="InterPro" id="IPR020806">
    <property type="entry name" value="PKS_PP-bd"/>
</dbReference>
<dbReference type="GO" id="GO:0004315">
    <property type="term" value="F:3-oxoacyl-[acyl-carrier-protein] synthase activity"/>
    <property type="evidence" value="ECO:0007669"/>
    <property type="project" value="UniProtKB-EC"/>
</dbReference>
<dbReference type="GO" id="GO:0071770">
    <property type="term" value="P:DIM/DIP cell wall layer assembly"/>
    <property type="evidence" value="ECO:0007669"/>
    <property type="project" value="TreeGrafter"/>
</dbReference>
<dbReference type="InterPro" id="IPR013154">
    <property type="entry name" value="ADH-like_N"/>
</dbReference>
<accession>A0A498QN06</accession>
<dbReference type="GO" id="GO:0016491">
    <property type="term" value="F:oxidoreductase activity"/>
    <property type="evidence" value="ECO:0007669"/>
    <property type="project" value="InterPro"/>
</dbReference>
<keyword evidence="2" id="KW-0597">Phosphoprotein</keyword>
<dbReference type="EMBL" id="UPHU01000001">
    <property type="protein sequence ID" value="VBA47874.1"/>
    <property type="molecule type" value="Genomic_DNA"/>
</dbReference>
<dbReference type="InterPro" id="IPR020843">
    <property type="entry name" value="ER"/>
</dbReference>
<dbReference type="EC" id="2.3.1.41" evidence="11"/>
<evidence type="ECO:0000259" key="8">
    <source>
        <dbReference type="PROSITE" id="PS50075"/>
    </source>
</evidence>
<dbReference type="SMART" id="SM00823">
    <property type="entry name" value="PKS_PP"/>
    <property type="match status" value="2"/>
</dbReference>
<dbReference type="Gene3D" id="1.10.1200.10">
    <property type="entry name" value="ACP-like"/>
    <property type="match status" value="2"/>
</dbReference>
<dbReference type="FunFam" id="3.30.70.250:FF:000003">
    <property type="entry name" value="Polyketide beta-ketoacyl synthase Pks3"/>
    <property type="match status" value="1"/>
</dbReference>
<dbReference type="Gene3D" id="3.40.366.10">
    <property type="entry name" value="Malonyl-Coenzyme A Acyl Carrier Protein, domain 2"/>
    <property type="match status" value="1"/>
</dbReference>
<name>A0A498QN06_9MYCO</name>
<dbReference type="InterPro" id="IPR006162">
    <property type="entry name" value="Ppantetheine_attach_site"/>
</dbReference>
<evidence type="ECO:0000259" key="10">
    <source>
        <dbReference type="PROSITE" id="PS52019"/>
    </source>
</evidence>
<dbReference type="InterPro" id="IPR001227">
    <property type="entry name" value="Ac_transferase_dom_sf"/>
</dbReference>
<feature type="domain" description="Carrier" evidence="8">
    <location>
        <begin position="2104"/>
        <end position="2178"/>
    </location>
</feature>
<dbReference type="InterPro" id="IPR057326">
    <property type="entry name" value="KR_dom"/>
</dbReference>
<dbReference type="GO" id="GO:0031177">
    <property type="term" value="F:phosphopantetheine binding"/>
    <property type="evidence" value="ECO:0007669"/>
    <property type="project" value="InterPro"/>
</dbReference>
<dbReference type="InterPro" id="IPR016036">
    <property type="entry name" value="Malonyl_transacylase_ACP-bd"/>
</dbReference>
<dbReference type="Pfam" id="PF00109">
    <property type="entry name" value="ketoacyl-synt"/>
    <property type="match status" value="1"/>
</dbReference>
<evidence type="ECO:0000256" key="3">
    <source>
        <dbReference type="ARBA" id="ARBA00022679"/>
    </source>
</evidence>
<dbReference type="FunFam" id="3.40.50.720:FF:000209">
    <property type="entry name" value="Polyketide synthase Pks12"/>
    <property type="match status" value="1"/>
</dbReference>
<sequence>MTASLPGDVELRKWLIDYLVTNVECNADGIDPDLSLKDLGLGSRDVINMSGELAKLLGRPVSPVDCWQHPTINALVAFLTTTESESVVDEGHSINRWVDEPIAVIGLGCRFPGGISGPEALWQFLWEGRCSIGEVPADRWMPFDDGSPAVEQTLARTTRWGSFLSDIDAFDAEFFEISPSEAAKMDPQQRLLLEVAWEALEHAGIPATSLRRSQTGVFAGACVSEYGHLAATDLPGVDAWNNTGGALSIIANRLSYFLDLHGPSVAVDTACSSSLVAIHLACQSLRMGDSDLAIAAGVNLLLSPAIFHGFDQAGVLSPTGRCHAFSADADGFVRGEGCGVVVLKRLNDALRAGDRVLAVVRGSAVNQDGRSNGLMAPNPAAQMAVLRAAYANADVPPREVDYVEAHGTGTLLGDPIEARALGKVLGRGRAATSPLLIGSIKTNLGHFEAAAGVAGFIKAVLAVQRGRLPASLHFETPNPHIAFDQLRLKVVADQQEWPAVGRPRRAGVSSFGFGGTNAHVVLEQAPEHVGVVREPDPAVGTLVVSGKTPQRIAAAAGVLADWMAGAGAGVELAEVAHTLAHHRVHHSRFATVCARERAQAVAGLRALAAGRAVTGLVGPHEGACRTGTVFVYSGQGSQWAGMGRQLLADEPVFAAAVAELEPIFVEQVGFSLHQVLAEAQPVTGDARVQPVIMGLQLALTQLWRSYGVHPDAVIGHSMGEVTAAVVAEALTPAEGLRVIAVRSRLMARLAGQGAVALIELDAEATAALLDTHPGVSAAGFLSPRQTVIAGPPTEVAAVITEVQRQDRFARRVNMEVASHTALMDPILPEWRSALADLAPKTPMIPLLSTVTGTANPPLDADYWVANLRQPVLLSGAITAAGQDHAIFIEISPHPMLTYAITETLGSEMHHHSIGTLWRDGDDTLSFHTNLNAASISHPPRLPHPSGPHPVLPATPWQHERHWLSAGSATAAAVVGHPLLGVGVTDPTNGIRVWERTLTPDYLWLGDHRIDGSCVLPGAAYIEMALAAATDAHGTDRDMPWEVVELCLRELMPITEPTVVVTTLSGTASRPSVEILSGSQDSGWTLHASAVLERGVPRVVEPIDVDDSSVTELDADSLYHRLRSAAQQHGPAFQGVIGLSVFGCGAARAEVRLPSVARQGVRRLLAHPVMVDVALQTLGATKPATDLGGAQGTGSMVLPARFRGVRVYGDLTEGVAALGVLRPTADPDRYVGRVVLTGSQGQALLVIDEIEMAVVRAGAGNEVAGHTFTLAWEPVDADKPAAAVGAVLLVGEHGAADGLLDAVHAGLSRRASHCQVVLAGDRAGLQDALTESDVWWSAVVLVCPPRSVDEALSDSAQLEVAQSRTLLVADIVKSLSRSGIRGRPRLWMVTRGAQHVAAGERVTLAQTTLRGMARVLTFEHPELQTTIVDVDAEADMSADALVDELCADCGHDEVALRNGQRYVNRLVRVPVSATGVVAAERRPALVDLDRGGAVRLQTDQPGRLGALAVHAARRMPLAADQVEVRVVAAGLNSSDVLKAKGLYPALDDTVGDGVPALGSECVGYVTGLGAAVDSVQLGQRVIALGPGSLASYLTTSADLVVPVPQALSDHEAAGLSVAYLTAWHGLCEVGRLTAGERVLIHSAAGDVGLAAVSIARVVGAIVYVTANSPAQREMLTQLGVDYVGDSHGLGFADEIAASTGGQGVDVILNSSAEEAIRRRGMEILAPGGRFVELSKRDGYAGAQLELAALARSASFAVVDLDVNLRLRSRRYRELLQEILQQVVAGELQPLPVSVFSLDQAVDAFEMMASDTHIGKIVISMPTAGSIAALAFPPAQPLVRADGGYIVVGGMGGLGFVVARWLVAEGAGLVVLNGRSAPGAEVADAIAEMNTGRRRVQVITGDIAQPDTAARLVAAVEEAGLRPAGLLHSAMVLADEIVSNMSASAMARVFAPKVAGHWWLHKATAHLDLDWWLTFSSAASLLGSPGQGAYAAANSWVDGLVAYRRSQGLPAIGINWGPWAQVGRGQFLADRGFSMLTPELGLAAMQQLLVADRARTGVFRFDARQWFQSFPAAKESSLLAGLAGPRDQEASLGDALRHADRQERQRRLESYLCDLAAGKLGVTPSRLDTQSALDRLGLDSLSALALRNQIDHDFGIAVPAVQLLDGGSIAGLAEWLADQLSGAATAQPDPTAAADTTAAQPNRTPEATDTAGAPWIELLTQVPQVSDDDVDELLRQVIAAKGD</sequence>
<feature type="region of interest" description="Disordered" evidence="7">
    <location>
        <begin position="2181"/>
        <end position="2210"/>
    </location>
</feature>
<dbReference type="Pfam" id="PF02801">
    <property type="entry name" value="Ketoacyl-synt_C"/>
    <property type="match status" value="1"/>
</dbReference>
<dbReference type="Pfam" id="PF16197">
    <property type="entry name" value="KAsynt_C_assoc"/>
    <property type="match status" value="1"/>
</dbReference>
<dbReference type="SMART" id="SM00829">
    <property type="entry name" value="PKS_ER"/>
    <property type="match status" value="1"/>
</dbReference>
<dbReference type="InterPro" id="IPR009081">
    <property type="entry name" value="PP-bd_ACP"/>
</dbReference>
<feature type="region of interest" description="N-terminal hotdog fold" evidence="6">
    <location>
        <begin position="976"/>
        <end position="1098"/>
    </location>
</feature>
<dbReference type="GO" id="GO:0004312">
    <property type="term" value="F:fatty acid synthase activity"/>
    <property type="evidence" value="ECO:0007669"/>
    <property type="project" value="TreeGrafter"/>
</dbReference>
<dbReference type="FunFam" id="3.40.47.10:FF:000019">
    <property type="entry name" value="Polyketide synthase type I"/>
    <property type="match status" value="1"/>
</dbReference>
<dbReference type="InterPro" id="IPR014031">
    <property type="entry name" value="Ketoacyl_synth_C"/>
</dbReference>
<dbReference type="InterPro" id="IPR049551">
    <property type="entry name" value="PKS_DH_C"/>
</dbReference>
<dbReference type="PROSITE" id="PS52019">
    <property type="entry name" value="PKS_MFAS_DH"/>
    <property type="match status" value="1"/>
</dbReference>
<dbReference type="SUPFAM" id="SSF47336">
    <property type="entry name" value="ACP-like"/>
    <property type="match status" value="2"/>
</dbReference>
<dbReference type="Gene3D" id="3.40.47.10">
    <property type="match status" value="1"/>
</dbReference>
<feature type="compositionally biased region" description="Low complexity" evidence="7">
    <location>
        <begin position="2181"/>
        <end position="2199"/>
    </location>
</feature>
<evidence type="ECO:0000313" key="12">
    <source>
        <dbReference type="Proteomes" id="UP000268285"/>
    </source>
</evidence>
<dbReference type="SUPFAM" id="SSF50129">
    <property type="entry name" value="GroES-like"/>
    <property type="match status" value="1"/>
</dbReference>
<dbReference type="SUPFAM" id="SSF55048">
    <property type="entry name" value="Probable ACP-binding domain of malonyl-CoA ACP transacylase"/>
    <property type="match status" value="1"/>
</dbReference>
<feature type="domain" description="PKS/mFAS DH" evidence="10">
    <location>
        <begin position="976"/>
        <end position="1260"/>
    </location>
</feature>